<feature type="transmembrane region" description="Helical" evidence="1">
    <location>
        <begin position="241"/>
        <end position="263"/>
    </location>
</feature>
<gene>
    <name evidence="2" type="ORF">KUCA_T00005701001</name>
</gene>
<dbReference type="RefSeq" id="XP_022461691.1">
    <property type="nucleotide sequence ID" value="XM_022601530.1"/>
</dbReference>
<keyword evidence="1" id="KW-0472">Membrane</keyword>
<evidence type="ECO:0000313" key="3">
    <source>
        <dbReference type="Proteomes" id="UP000019384"/>
    </source>
</evidence>
<organism evidence="2 3">
    <name type="scientific">Kuraishia capsulata CBS 1993</name>
    <dbReference type="NCBI Taxonomy" id="1382522"/>
    <lineage>
        <taxon>Eukaryota</taxon>
        <taxon>Fungi</taxon>
        <taxon>Dikarya</taxon>
        <taxon>Ascomycota</taxon>
        <taxon>Saccharomycotina</taxon>
        <taxon>Pichiomycetes</taxon>
        <taxon>Pichiales</taxon>
        <taxon>Pichiaceae</taxon>
        <taxon>Kuraishia</taxon>
    </lineage>
</organism>
<evidence type="ECO:0000313" key="2">
    <source>
        <dbReference type="EMBL" id="CDK29708.1"/>
    </source>
</evidence>
<keyword evidence="1" id="KW-0812">Transmembrane</keyword>
<proteinExistence type="predicted"/>
<dbReference type="GeneID" id="34523079"/>
<dbReference type="AlphaFoldDB" id="W6MTE5"/>
<reference evidence="2" key="1">
    <citation type="submission" date="2013-12" db="EMBL/GenBank/DDBJ databases">
        <authorList>
            <person name="Genoscope - CEA"/>
        </authorList>
    </citation>
    <scope>NUCLEOTIDE SEQUENCE</scope>
    <source>
        <strain evidence="2">CBS 1993</strain>
    </source>
</reference>
<protein>
    <submittedName>
        <fullName evidence="2">Uncharacterized protein</fullName>
    </submittedName>
</protein>
<dbReference type="HOGENOM" id="CLU_660679_0_0_1"/>
<feature type="transmembrane region" description="Helical" evidence="1">
    <location>
        <begin position="310"/>
        <end position="332"/>
    </location>
</feature>
<evidence type="ECO:0000256" key="1">
    <source>
        <dbReference type="SAM" id="Phobius"/>
    </source>
</evidence>
<sequence>MASALLRKLYERPRFSANEWWEARPKLKIEKGPFDRALLVLGLAICLNVICAQNFFYQTTFVNDLPLFSLSSALNREQFHPSGAFPYGGKTVPFNTSNVFTVLRQIFEEEKASFQGERDPMVSLIKPSFMIDYRQISLKLTPMRYLIDNSSFSYPGTGLVNIEFKHSFTTRPQDFSHMGPPNCNIAYDMLWSGPMNFIDHTLPSILFIKEKVEPLYMHTSQVAPMTKAAVYSSIMKYLSSFSVLFSPLCELHLAMFALWFQLVGNRVFRNVMMNWVNLVIAISNFSALILLSACSLILSMMILGTQTNNFAMFNCCMNFLQLGMIAALAHYTKRYVWETYHMFKEKELAVSNAESDNSALDSVDPIEILKQVIQSSQDGSAASYSMGADALTPTTDAPMHVDDLSDTMGSMKEIHR</sequence>
<dbReference type="Proteomes" id="UP000019384">
    <property type="component" value="Unassembled WGS sequence"/>
</dbReference>
<feature type="transmembrane region" description="Helical" evidence="1">
    <location>
        <begin position="275"/>
        <end position="304"/>
    </location>
</feature>
<dbReference type="EMBL" id="HG793131">
    <property type="protein sequence ID" value="CDK29708.1"/>
    <property type="molecule type" value="Genomic_DNA"/>
</dbReference>
<name>W6MTE5_9ASCO</name>
<keyword evidence="1" id="KW-1133">Transmembrane helix</keyword>
<reference evidence="2" key="2">
    <citation type="submission" date="2014-02" db="EMBL/GenBank/DDBJ databases">
        <title>Complete DNA sequence of /Kuraishia capsulata/ illustrates novel genomic features among budding yeasts (/Saccharomycotina/).</title>
        <authorList>
            <person name="Morales L."/>
            <person name="Noel B."/>
            <person name="Porcel B."/>
            <person name="Marcet-Houben M."/>
            <person name="Hullo M-F."/>
            <person name="Sacerdot C."/>
            <person name="Tekaia F."/>
            <person name="Leh-Louis V."/>
            <person name="Despons L."/>
            <person name="Khanna V."/>
            <person name="Aury J-M."/>
            <person name="Barbe V."/>
            <person name="Couloux A."/>
            <person name="Labadie K."/>
            <person name="Pelletier E."/>
            <person name="Souciet J-L."/>
            <person name="Boekhout T."/>
            <person name="Gabaldon T."/>
            <person name="Wincker P."/>
            <person name="Dujon B."/>
        </authorList>
    </citation>
    <scope>NUCLEOTIDE SEQUENCE</scope>
    <source>
        <strain evidence="2">CBS 1993</strain>
    </source>
</reference>
<accession>W6MTE5</accession>
<keyword evidence="3" id="KW-1185">Reference proteome</keyword>